<comment type="caution">
    <text evidence="4">The sequence shown here is derived from an EMBL/GenBank/DDBJ whole genome shotgun (WGS) entry which is preliminary data.</text>
</comment>
<dbReference type="InterPro" id="IPR029426">
    <property type="entry name" value="FAM86_N"/>
</dbReference>
<reference evidence="4" key="1">
    <citation type="thesis" date="2020" institute="ProQuest LLC" country="789 East Eisenhower Parkway, Ann Arbor, MI, USA">
        <title>Comparative Genomics and Chromosome Evolution.</title>
        <authorList>
            <person name="Mudd A.B."/>
        </authorList>
    </citation>
    <scope>NUCLEOTIDE SEQUENCE</scope>
    <source>
        <strain evidence="4">1538</strain>
        <tissue evidence="4">Blood</tissue>
    </source>
</reference>
<evidence type="ECO:0000256" key="2">
    <source>
        <dbReference type="ARBA" id="ARBA00022679"/>
    </source>
</evidence>
<evidence type="ECO:0000313" key="5">
    <source>
        <dbReference type="Proteomes" id="UP001181693"/>
    </source>
</evidence>
<protein>
    <recommendedName>
        <fullName evidence="3">FAM86 N-terminal domain-containing protein</fullName>
    </recommendedName>
</protein>
<comment type="similarity">
    <text evidence="1">Belongs to the class I-like SAM-binding methyltransferase superfamily. EEF2KMT family.</text>
</comment>
<dbReference type="EMBL" id="DYDO01000008">
    <property type="protein sequence ID" value="DBA20211.1"/>
    <property type="molecule type" value="Genomic_DNA"/>
</dbReference>
<proteinExistence type="inferred from homology"/>
<dbReference type="GO" id="GO:0016740">
    <property type="term" value="F:transferase activity"/>
    <property type="evidence" value="ECO:0007669"/>
    <property type="project" value="UniProtKB-KW"/>
</dbReference>
<evidence type="ECO:0000313" key="4">
    <source>
        <dbReference type="EMBL" id="DBA20211.1"/>
    </source>
</evidence>
<organism evidence="4 5">
    <name type="scientific">Pyxicephalus adspersus</name>
    <name type="common">African bullfrog</name>
    <dbReference type="NCBI Taxonomy" id="30357"/>
    <lineage>
        <taxon>Eukaryota</taxon>
        <taxon>Metazoa</taxon>
        <taxon>Chordata</taxon>
        <taxon>Craniata</taxon>
        <taxon>Vertebrata</taxon>
        <taxon>Euteleostomi</taxon>
        <taxon>Amphibia</taxon>
        <taxon>Batrachia</taxon>
        <taxon>Anura</taxon>
        <taxon>Neobatrachia</taxon>
        <taxon>Ranoidea</taxon>
        <taxon>Pyxicephalidae</taxon>
        <taxon>Pyxicephalinae</taxon>
        <taxon>Pyxicephalus</taxon>
    </lineage>
</organism>
<evidence type="ECO:0000259" key="3">
    <source>
        <dbReference type="Pfam" id="PF14904"/>
    </source>
</evidence>
<sequence>MGTEYICMDVTENTLRDAFQRYFLCGRQISTFPWQEVNVNQPTILTVNHPLCRRYPPSLQYRRLFLLELIKKHENTKAEPQDELYDALAEVLNAGETTKCYKSYLLPSGSYVTLWENPAIISEGTTGLVTWEAALFLAEWAIENVDIFRNRDCHQKVLSKLRENIDLNGFVLADGDEYMNNRGGVKESDDVQLSVLELDWESITGQQLSHIDVDLIVAAGKAILC</sequence>
<gene>
    <name evidence="4" type="ORF">GDO54_015926</name>
</gene>
<accession>A0AAV3A745</accession>
<dbReference type="Pfam" id="PF14904">
    <property type="entry name" value="FAM86"/>
    <property type="match status" value="1"/>
</dbReference>
<keyword evidence="2" id="KW-0808">Transferase</keyword>
<name>A0AAV3A745_PYXAD</name>
<dbReference type="Proteomes" id="UP001181693">
    <property type="component" value="Unassembled WGS sequence"/>
</dbReference>
<evidence type="ECO:0000256" key="1">
    <source>
        <dbReference type="ARBA" id="ARBA00005511"/>
    </source>
</evidence>
<feature type="domain" description="FAM86 N-terminal" evidence="3">
    <location>
        <begin position="17"/>
        <end position="91"/>
    </location>
</feature>
<dbReference type="AlphaFoldDB" id="A0AAV3A745"/>
<keyword evidence="5" id="KW-1185">Reference proteome</keyword>